<dbReference type="SUPFAM" id="SSF50978">
    <property type="entry name" value="WD40 repeat-like"/>
    <property type="match status" value="2"/>
</dbReference>
<evidence type="ECO:0000256" key="8">
    <source>
        <dbReference type="ARBA" id="ARBA00022694"/>
    </source>
</evidence>
<evidence type="ECO:0000256" key="5">
    <source>
        <dbReference type="ARBA" id="ARBA00020267"/>
    </source>
</evidence>
<dbReference type="GO" id="GO:0002098">
    <property type="term" value="P:tRNA wobble uridine modification"/>
    <property type="evidence" value="ECO:0007669"/>
    <property type="project" value="InterPro"/>
</dbReference>
<accession>A0A8S4D950</accession>
<comment type="subcellular location">
    <subcellularLocation>
        <location evidence="2">Cytoplasm</location>
    </subcellularLocation>
    <subcellularLocation>
        <location evidence="1">Nucleus</location>
    </subcellularLocation>
</comment>
<feature type="repeat" description="WD" evidence="11">
    <location>
        <begin position="624"/>
        <end position="665"/>
    </location>
</feature>
<dbReference type="GO" id="GO:0005634">
    <property type="term" value="C:nucleus"/>
    <property type="evidence" value="ECO:0007669"/>
    <property type="project" value="UniProtKB-SubCell"/>
</dbReference>
<organism evidence="12 13">
    <name type="scientific">Plutella xylostella</name>
    <name type="common">Diamondback moth</name>
    <name type="synonym">Plutella maculipennis</name>
    <dbReference type="NCBI Taxonomy" id="51655"/>
    <lineage>
        <taxon>Eukaryota</taxon>
        <taxon>Metazoa</taxon>
        <taxon>Ecdysozoa</taxon>
        <taxon>Arthropoda</taxon>
        <taxon>Hexapoda</taxon>
        <taxon>Insecta</taxon>
        <taxon>Pterygota</taxon>
        <taxon>Neoptera</taxon>
        <taxon>Endopterygota</taxon>
        <taxon>Lepidoptera</taxon>
        <taxon>Glossata</taxon>
        <taxon>Ditrysia</taxon>
        <taxon>Yponomeutoidea</taxon>
        <taxon>Plutellidae</taxon>
        <taxon>Plutella</taxon>
    </lineage>
</organism>
<dbReference type="EMBL" id="CAJHNJ030000004">
    <property type="protein sequence ID" value="CAG9095480.1"/>
    <property type="molecule type" value="Genomic_DNA"/>
</dbReference>
<evidence type="ECO:0000256" key="7">
    <source>
        <dbReference type="ARBA" id="ARBA00022574"/>
    </source>
</evidence>
<comment type="pathway">
    <text evidence="3">tRNA modification; 5-methoxycarbonylmethyl-2-thiouridine-tRNA biosynthesis.</text>
</comment>
<evidence type="ECO:0000256" key="6">
    <source>
        <dbReference type="ARBA" id="ARBA00022490"/>
    </source>
</evidence>
<name>A0A8S4D950_PLUXY</name>
<keyword evidence="7 11" id="KW-0853">WD repeat</keyword>
<protein>
    <recommendedName>
        <fullName evidence="5">Elongator complex protein 2</fullName>
    </recommendedName>
</protein>
<dbReference type="GO" id="GO:0033588">
    <property type="term" value="C:elongator holoenzyme complex"/>
    <property type="evidence" value="ECO:0007669"/>
    <property type="project" value="InterPro"/>
</dbReference>
<evidence type="ECO:0000313" key="13">
    <source>
        <dbReference type="Proteomes" id="UP000653454"/>
    </source>
</evidence>
<keyword evidence="13" id="KW-1185">Reference proteome</keyword>
<evidence type="ECO:0000256" key="4">
    <source>
        <dbReference type="ARBA" id="ARBA00005881"/>
    </source>
</evidence>
<dbReference type="Gene3D" id="2.130.10.10">
    <property type="entry name" value="YVTN repeat-like/Quinoprotein amine dehydrogenase"/>
    <property type="match status" value="5"/>
</dbReference>
<evidence type="ECO:0000256" key="3">
    <source>
        <dbReference type="ARBA" id="ARBA00005043"/>
    </source>
</evidence>
<feature type="repeat" description="WD" evidence="11">
    <location>
        <begin position="674"/>
        <end position="706"/>
    </location>
</feature>
<keyword evidence="8" id="KW-0819">tRNA processing</keyword>
<gene>
    <name evidence="12" type="ORF">PLXY2_LOCUS1575</name>
</gene>
<dbReference type="PANTHER" id="PTHR44111">
    <property type="entry name" value="ELONGATOR COMPLEX PROTEIN 2"/>
    <property type="match status" value="1"/>
</dbReference>
<dbReference type="SUPFAM" id="SSF50998">
    <property type="entry name" value="Quinoprotein alcohol dehydrogenase-like"/>
    <property type="match status" value="1"/>
</dbReference>
<dbReference type="InterPro" id="IPR011047">
    <property type="entry name" value="Quinoprotein_ADH-like_sf"/>
</dbReference>
<dbReference type="SMART" id="SM00320">
    <property type="entry name" value="WD40"/>
    <property type="match status" value="12"/>
</dbReference>
<evidence type="ECO:0000256" key="1">
    <source>
        <dbReference type="ARBA" id="ARBA00004123"/>
    </source>
</evidence>
<evidence type="ECO:0000256" key="10">
    <source>
        <dbReference type="ARBA" id="ARBA00023242"/>
    </source>
</evidence>
<dbReference type="InterPro" id="IPR015943">
    <property type="entry name" value="WD40/YVTN_repeat-like_dom_sf"/>
</dbReference>
<dbReference type="InterPro" id="IPR001680">
    <property type="entry name" value="WD40_rpt"/>
</dbReference>
<comment type="similarity">
    <text evidence="4">Belongs to the WD repeat ELP2 family.</text>
</comment>
<keyword evidence="6" id="KW-0963">Cytoplasm</keyword>
<keyword evidence="9" id="KW-0677">Repeat</keyword>
<evidence type="ECO:0000313" key="12">
    <source>
        <dbReference type="EMBL" id="CAG9095480.1"/>
    </source>
</evidence>
<dbReference type="Pfam" id="PF00400">
    <property type="entry name" value="WD40"/>
    <property type="match status" value="9"/>
</dbReference>
<dbReference type="PROSITE" id="PS50082">
    <property type="entry name" value="WD_REPEATS_2"/>
    <property type="match status" value="2"/>
</dbReference>
<sequence length="826" mass="90811">MEISVKPEYVSVACNRVPEIVDWNNEGLMCYGASNAVIINDTKQKGGNPLKVLSHHRARVNSVKWIQRPDGTSNEFLSCSADKTAAIWTLIDGAYVVTSLEGHTDGVTSVAGLYLNQNELVVFTASIDSTVRVWKRCNGIPKLVQTISLHGGLCLTLHAHMLPKVGCPILILAFDDHKVHIYVKTPVPSGVGDVEEYHKMHALVGHEDWVRGLDVLDIDDTAILIASASQDTYIRLWRIQLHSPRPSPEIRVEERVFSAYGQQWAVTLDAVLAGHEGWVYGVQFAKWRGGKETSQPTYRLLSSSLDKTLIIWEPSAEQRGVWVERVRVGEVGGNGLGFYGARFGPAARKFVGHGYNGSFHVWTLDEETHQWLPSVVCGGHFGPVEDVQWGARGRLLASAAADQTTRVHALWDRADGVKEWHELARPQVHGYDMSSLALVSATTLVSAAEEKVVRVFRAPHNFVENFRNITGVEIESDGGGGPEGASVPSLGLSNKAVFADEDNESGANDNDGYFTPITLTEPPTEETLQQNTLWPETHKLYGHGYEVHCVAAAPDGGSIATACRATTMEHATETHKLYGHGYEVHCVAAAPDGGSIATACRATTMEHASVIIWETKTWQQIQKLTSHTLTVTQIAFSPDSQQLLSVSRDRRWTLYQRNQESNLFEQIAVTDKNNGVHGRIIWCCAWAHDGEVFSTGSRDGKVCVWSKTDTLKESSLRHHALYKTPLEVSTSVTALAFAPLLLEGSRLLAVGLDSGVIKMFSFSRDEDFSLVYALNNSAAHHLTVKRLMFNPREPEDKGSSKEVLLASCGSDHLVRIYNVIVSSVTS</sequence>
<dbReference type="GO" id="GO:0005737">
    <property type="term" value="C:cytoplasm"/>
    <property type="evidence" value="ECO:0007669"/>
    <property type="project" value="UniProtKB-SubCell"/>
</dbReference>
<reference evidence="12" key="1">
    <citation type="submission" date="2020-11" db="EMBL/GenBank/DDBJ databases">
        <authorList>
            <person name="Whiteford S."/>
        </authorList>
    </citation>
    <scope>NUCLEOTIDE SEQUENCE</scope>
</reference>
<dbReference type="InterPro" id="IPR036322">
    <property type="entry name" value="WD40_repeat_dom_sf"/>
</dbReference>
<evidence type="ECO:0000256" key="11">
    <source>
        <dbReference type="PROSITE-ProRule" id="PRU00221"/>
    </source>
</evidence>
<evidence type="ECO:0000256" key="2">
    <source>
        <dbReference type="ARBA" id="ARBA00004496"/>
    </source>
</evidence>
<dbReference type="PANTHER" id="PTHR44111:SF1">
    <property type="entry name" value="ELONGATOR COMPLEX PROTEIN 2"/>
    <property type="match status" value="1"/>
</dbReference>
<comment type="caution">
    <text evidence="12">The sequence shown here is derived from an EMBL/GenBank/DDBJ whole genome shotgun (WGS) entry which is preliminary data.</text>
</comment>
<keyword evidence="10" id="KW-0539">Nucleus</keyword>
<dbReference type="Proteomes" id="UP000653454">
    <property type="component" value="Unassembled WGS sequence"/>
</dbReference>
<evidence type="ECO:0000256" key="9">
    <source>
        <dbReference type="ARBA" id="ARBA00022737"/>
    </source>
</evidence>
<proteinExistence type="inferred from homology"/>
<dbReference type="InterPro" id="IPR037289">
    <property type="entry name" value="Elp2"/>
</dbReference>
<dbReference type="AlphaFoldDB" id="A0A8S4D950"/>